<evidence type="ECO:0000256" key="1">
    <source>
        <dbReference type="SAM" id="Phobius"/>
    </source>
</evidence>
<evidence type="ECO:0000313" key="2">
    <source>
        <dbReference type="EMBL" id="KRG05822.1"/>
    </source>
</evidence>
<dbReference type="EMBL" id="CH933809">
    <property type="protein sequence ID" value="KRG05822.1"/>
    <property type="molecule type" value="Genomic_DNA"/>
</dbReference>
<name>A0A0Q9XLM1_DROMO</name>
<proteinExistence type="predicted"/>
<dbReference type="KEGG" id="dmo:Dmoj_GI26070"/>
<keyword evidence="1" id="KW-1133">Transmembrane helix</keyword>
<keyword evidence="3" id="KW-1185">Reference proteome</keyword>
<gene>
    <name evidence="2" type="primary">Dmoj\GI26070</name>
    <name evidence="2" type="ORF">Dmoj_GI26070</name>
</gene>
<dbReference type="Proteomes" id="UP000009192">
    <property type="component" value="Unassembled WGS sequence"/>
</dbReference>
<accession>A0A0Q9XLM1</accession>
<reference evidence="2 3" key="1">
    <citation type="journal article" date="2007" name="Nature">
        <title>Evolution of genes and genomes on the Drosophila phylogeny.</title>
        <authorList>
            <consortium name="Drosophila 12 Genomes Consortium"/>
            <person name="Clark A.G."/>
            <person name="Eisen M.B."/>
            <person name="Smith D.R."/>
            <person name="Bergman C.M."/>
            <person name="Oliver B."/>
            <person name="Markow T.A."/>
            <person name="Kaufman T.C."/>
            <person name="Kellis M."/>
            <person name="Gelbart W."/>
            <person name="Iyer V.N."/>
            <person name="Pollard D.A."/>
            <person name="Sackton T.B."/>
            <person name="Larracuente A.M."/>
            <person name="Singh N.D."/>
            <person name="Abad J.P."/>
            <person name="Abt D.N."/>
            <person name="Adryan B."/>
            <person name="Aguade M."/>
            <person name="Akashi H."/>
            <person name="Anderson W.W."/>
            <person name="Aquadro C.F."/>
            <person name="Ardell D.H."/>
            <person name="Arguello R."/>
            <person name="Artieri C.G."/>
            <person name="Barbash D.A."/>
            <person name="Barker D."/>
            <person name="Barsanti P."/>
            <person name="Batterham P."/>
            <person name="Batzoglou S."/>
            <person name="Begun D."/>
            <person name="Bhutkar A."/>
            <person name="Blanco E."/>
            <person name="Bosak S.A."/>
            <person name="Bradley R.K."/>
            <person name="Brand A.D."/>
            <person name="Brent M.R."/>
            <person name="Brooks A.N."/>
            <person name="Brown R.H."/>
            <person name="Butlin R.K."/>
            <person name="Caggese C."/>
            <person name="Calvi B.R."/>
            <person name="Bernardo de Carvalho A."/>
            <person name="Caspi A."/>
            <person name="Castrezana S."/>
            <person name="Celniker S.E."/>
            <person name="Chang J.L."/>
            <person name="Chapple C."/>
            <person name="Chatterji S."/>
            <person name="Chinwalla A."/>
            <person name="Civetta A."/>
            <person name="Clifton S.W."/>
            <person name="Comeron J.M."/>
            <person name="Costello J.C."/>
            <person name="Coyne J.A."/>
            <person name="Daub J."/>
            <person name="David R.G."/>
            <person name="Delcher A.L."/>
            <person name="Delehaunty K."/>
            <person name="Do C.B."/>
            <person name="Ebling H."/>
            <person name="Edwards K."/>
            <person name="Eickbush T."/>
            <person name="Evans J.D."/>
            <person name="Filipski A."/>
            <person name="Findeiss S."/>
            <person name="Freyhult E."/>
            <person name="Fulton L."/>
            <person name="Fulton R."/>
            <person name="Garcia A.C."/>
            <person name="Gardiner A."/>
            <person name="Garfield D.A."/>
            <person name="Garvin B.E."/>
            <person name="Gibson G."/>
            <person name="Gilbert D."/>
            <person name="Gnerre S."/>
            <person name="Godfrey J."/>
            <person name="Good R."/>
            <person name="Gotea V."/>
            <person name="Gravely B."/>
            <person name="Greenberg A.J."/>
            <person name="Griffiths-Jones S."/>
            <person name="Gross S."/>
            <person name="Guigo R."/>
            <person name="Gustafson E.A."/>
            <person name="Haerty W."/>
            <person name="Hahn M.W."/>
            <person name="Halligan D.L."/>
            <person name="Halpern A.L."/>
            <person name="Halter G.M."/>
            <person name="Han M.V."/>
            <person name="Heger A."/>
            <person name="Hillier L."/>
            <person name="Hinrichs A.S."/>
            <person name="Holmes I."/>
            <person name="Hoskins R.A."/>
            <person name="Hubisz M.J."/>
            <person name="Hultmark D."/>
            <person name="Huntley M.A."/>
            <person name="Jaffe D.B."/>
            <person name="Jagadeeshan S."/>
            <person name="Jeck W.R."/>
            <person name="Johnson J."/>
            <person name="Jones C.D."/>
            <person name="Jordan W.C."/>
            <person name="Karpen G.H."/>
            <person name="Kataoka E."/>
            <person name="Keightley P.D."/>
            <person name="Kheradpour P."/>
            <person name="Kirkness E.F."/>
            <person name="Koerich L.B."/>
            <person name="Kristiansen K."/>
            <person name="Kudrna D."/>
            <person name="Kulathinal R.J."/>
            <person name="Kumar S."/>
            <person name="Kwok R."/>
            <person name="Lander E."/>
            <person name="Langley C.H."/>
            <person name="Lapoint R."/>
            <person name="Lazzaro B.P."/>
            <person name="Lee S.J."/>
            <person name="Levesque L."/>
            <person name="Li R."/>
            <person name="Lin C.F."/>
            <person name="Lin M.F."/>
            <person name="Lindblad-Toh K."/>
            <person name="Llopart A."/>
            <person name="Long M."/>
            <person name="Low L."/>
            <person name="Lozovsky E."/>
            <person name="Lu J."/>
            <person name="Luo M."/>
            <person name="Machado C.A."/>
            <person name="Makalowski W."/>
            <person name="Marzo M."/>
            <person name="Matsuda M."/>
            <person name="Matzkin L."/>
            <person name="McAllister B."/>
            <person name="McBride C.S."/>
            <person name="McKernan B."/>
            <person name="McKernan K."/>
            <person name="Mendez-Lago M."/>
            <person name="Minx P."/>
            <person name="Mollenhauer M.U."/>
            <person name="Montooth K."/>
            <person name="Mount S.M."/>
            <person name="Mu X."/>
            <person name="Myers E."/>
            <person name="Negre B."/>
            <person name="Newfeld S."/>
            <person name="Nielsen R."/>
            <person name="Noor M.A."/>
            <person name="O'Grady P."/>
            <person name="Pachter L."/>
            <person name="Papaceit M."/>
            <person name="Parisi M.J."/>
            <person name="Parisi M."/>
            <person name="Parts L."/>
            <person name="Pedersen J.S."/>
            <person name="Pesole G."/>
            <person name="Phillippy A.M."/>
            <person name="Ponting C.P."/>
            <person name="Pop M."/>
            <person name="Porcelli D."/>
            <person name="Powell J.R."/>
            <person name="Prohaska S."/>
            <person name="Pruitt K."/>
            <person name="Puig M."/>
            <person name="Quesneville H."/>
            <person name="Ram K.R."/>
            <person name="Rand D."/>
            <person name="Rasmussen M.D."/>
            <person name="Reed L.K."/>
            <person name="Reenan R."/>
            <person name="Reily A."/>
            <person name="Remington K.A."/>
            <person name="Rieger T.T."/>
            <person name="Ritchie M.G."/>
            <person name="Robin C."/>
            <person name="Rogers Y.H."/>
            <person name="Rohde C."/>
            <person name="Rozas J."/>
            <person name="Rubenfield M.J."/>
            <person name="Ruiz A."/>
            <person name="Russo S."/>
            <person name="Salzberg S.L."/>
            <person name="Sanchez-Gracia A."/>
            <person name="Saranga D.J."/>
            <person name="Sato H."/>
            <person name="Schaeffer S.W."/>
            <person name="Schatz M.C."/>
            <person name="Schlenke T."/>
            <person name="Schwartz R."/>
            <person name="Segarra C."/>
            <person name="Singh R.S."/>
            <person name="Sirot L."/>
            <person name="Sirota M."/>
            <person name="Sisneros N.B."/>
            <person name="Smith C.D."/>
            <person name="Smith T.F."/>
            <person name="Spieth J."/>
            <person name="Stage D.E."/>
            <person name="Stark A."/>
            <person name="Stephan W."/>
            <person name="Strausberg R.L."/>
            <person name="Strempel S."/>
            <person name="Sturgill D."/>
            <person name="Sutton G."/>
            <person name="Sutton G.G."/>
            <person name="Tao W."/>
            <person name="Teichmann S."/>
            <person name="Tobari Y.N."/>
            <person name="Tomimura Y."/>
            <person name="Tsolas J.M."/>
            <person name="Valente V.L."/>
            <person name="Venter E."/>
            <person name="Venter J.C."/>
            <person name="Vicario S."/>
            <person name="Vieira F.G."/>
            <person name="Vilella A.J."/>
            <person name="Villasante A."/>
            <person name="Walenz B."/>
            <person name="Wang J."/>
            <person name="Wasserman M."/>
            <person name="Watts T."/>
            <person name="Wilson D."/>
            <person name="Wilson R.K."/>
            <person name="Wing R.A."/>
            <person name="Wolfner M.F."/>
            <person name="Wong A."/>
            <person name="Wong G.K."/>
            <person name="Wu C.I."/>
            <person name="Wu G."/>
            <person name="Yamamoto D."/>
            <person name="Yang H.P."/>
            <person name="Yang S.P."/>
            <person name="Yorke J.A."/>
            <person name="Yoshida K."/>
            <person name="Zdobnov E."/>
            <person name="Zhang P."/>
            <person name="Zhang Y."/>
            <person name="Zimin A.V."/>
            <person name="Baldwin J."/>
            <person name="Abdouelleil A."/>
            <person name="Abdulkadir J."/>
            <person name="Abebe A."/>
            <person name="Abera B."/>
            <person name="Abreu J."/>
            <person name="Acer S.C."/>
            <person name="Aftuck L."/>
            <person name="Alexander A."/>
            <person name="An P."/>
            <person name="Anderson E."/>
            <person name="Anderson S."/>
            <person name="Arachi H."/>
            <person name="Azer M."/>
            <person name="Bachantsang P."/>
            <person name="Barry A."/>
            <person name="Bayul T."/>
            <person name="Berlin A."/>
            <person name="Bessette D."/>
            <person name="Bloom T."/>
            <person name="Blye J."/>
            <person name="Boguslavskiy L."/>
            <person name="Bonnet C."/>
            <person name="Boukhgalter B."/>
            <person name="Bourzgui I."/>
            <person name="Brown A."/>
            <person name="Cahill P."/>
            <person name="Channer S."/>
            <person name="Cheshatsang Y."/>
            <person name="Chuda L."/>
            <person name="Citroen M."/>
            <person name="Collymore A."/>
            <person name="Cooke P."/>
            <person name="Costello M."/>
            <person name="D'Aco K."/>
            <person name="Daza R."/>
            <person name="De Haan G."/>
            <person name="DeGray S."/>
            <person name="DeMaso C."/>
            <person name="Dhargay N."/>
            <person name="Dooley K."/>
            <person name="Dooley E."/>
            <person name="Doricent M."/>
            <person name="Dorje P."/>
            <person name="Dorjee K."/>
            <person name="Dupes A."/>
            <person name="Elong R."/>
            <person name="Falk J."/>
            <person name="Farina A."/>
            <person name="Faro S."/>
            <person name="Ferguson D."/>
            <person name="Fisher S."/>
            <person name="Foley C.D."/>
            <person name="Franke A."/>
            <person name="Friedrich D."/>
            <person name="Gadbois L."/>
            <person name="Gearin G."/>
            <person name="Gearin C.R."/>
            <person name="Giannoukos G."/>
            <person name="Goode T."/>
            <person name="Graham J."/>
            <person name="Grandbois E."/>
            <person name="Grewal S."/>
            <person name="Gyaltsen K."/>
            <person name="Hafez N."/>
            <person name="Hagos B."/>
            <person name="Hall J."/>
            <person name="Henson C."/>
            <person name="Hollinger A."/>
            <person name="Honan T."/>
            <person name="Huard M.D."/>
            <person name="Hughes L."/>
            <person name="Hurhula B."/>
            <person name="Husby M.E."/>
            <person name="Kamat A."/>
            <person name="Kanga B."/>
            <person name="Kashin S."/>
            <person name="Khazanovich D."/>
            <person name="Kisner P."/>
            <person name="Lance K."/>
            <person name="Lara M."/>
            <person name="Lee W."/>
            <person name="Lennon N."/>
            <person name="Letendre F."/>
            <person name="LeVine R."/>
            <person name="Lipovsky A."/>
            <person name="Liu X."/>
            <person name="Liu J."/>
            <person name="Liu S."/>
            <person name="Lokyitsang T."/>
            <person name="Lokyitsang Y."/>
            <person name="Lubonja R."/>
            <person name="Lui A."/>
            <person name="MacDonald P."/>
            <person name="Magnisalis V."/>
            <person name="Maru K."/>
            <person name="Matthews C."/>
            <person name="McCusker W."/>
            <person name="McDonough S."/>
            <person name="Mehta T."/>
            <person name="Meldrim J."/>
            <person name="Meneus L."/>
            <person name="Mihai O."/>
            <person name="Mihalev A."/>
            <person name="Mihova T."/>
            <person name="Mittelman R."/>
            <person name="Mlenga V."/>
            <person name="Montmayeur A."/>
            <person name="Mulrain L."/>
            <person name="Navidi A."/>
            <person name="Naylor J."/>
            <person name="Negash T."/>
            <person name="Nguyen T."/>
            <person name="Nguyen N."/>
            <person name="Nicol R."/>
            <person name="Norbu C."/>
            <person name="Norbu N."/>
            <person name="Novod N."/>
            <person name="O'Neill B."/>
            <person name="Osman S."/>
            <person name="Markiewicz E."/>
            <person name="Oyono O.L."/>
            <person name="Patti C."/>
            <person name="Phunkhang P."/>
            <person name="Pierre F."/>
            <person name="Priest M."/>
            <person name="Raghuraman S."/>
            <person name="Rege F."/>
            <person name="Reyes R."/>
            <person name="Rise C."/>
            <person name="Rogov P."/>
            <person name="Ross K."/>
            <person name="Ryan E."/>
            <person name="Settipalli S."/>
            <person name="Shea T."/>
            <person name="Sherpa N."/>
            <person name="Shi L."/>
            <person name="Shih D."/>
            <person name="Sparrow T."/>
            <person name="Spaulding J."/>
            <person name="Stalker J."/>
            <person name="Stange-Thomann N."/>
            <person name="Stavropoulos S."/>
            <person name="Stone C."/>
            <person name="Strader C."/>
            <person name="Tesfaye S."/>
            <person name="Thomson T."/>
            <person name="Thoulutsang Y."/>
            <person name="Thoulutsang D."/>
            <person name="Topham K."/>
            <person name="Topping I."/>
            <person name="Tsamla T."/>
            <person name="Vassiliev H."/>
            <person name="Vo A."/>
            <person name="Wangchuk T."/>
            <person name="Wangdi T."/>
            <person name="Weiand M."/>
            <person name="Wilkinson J."/>
            <person name="Wilson A."/>
            <person name="Yadav S."/>
            <person name="Young G."/>
            <person name="Yu Q."/>
            <person name="Zembek L."/>
            <person name="Zhong D."/>
            <person name="Zimmer A."/>
            <person name="Zwirko Z."/>
            <person name="Jaffe D.B."/>
            <person name="Alvarez P."/>
            <person name="Brockman W."/>
            <person name="Butler J."/>
            <person name="Chin C."/>
            <person name="Gnerre S."/>
            <person name="Grabherr M."/>
            <person name="Kleber M."/>
            <person name="Mauceli E."/>
            <person name="MacCallum I."/>
        </authorList>
    </citation>
    <scope>NUCLEOTIDE SEQUENCE [LARGE SCALE GENOMIC DNA]</scope>
    <source>
        <strain evidence="3">Tucson 15081-1352.22</strain>
    </source>
</reference>
<protein>
    <submittedName>
        <fullName evidence="2">Uncharacterized protein</fullName>
    </submittedName>
</protein>
<organism evidence="2 3">
    <name type="scientific">Drosophila mojavensis</name>
    <name type="common">Fruit fly</name>
    <dbReference type="NCBI Taxonomy" id="7230"/>
    <lineage>
        <taxon>Eukaryota</taxon>
        <taxon>Metazoa</taxon>
        <taxon>Ecdysozoa</taxon>
        <taxon>Arthropoda</taxon>
        <taxon>Hexapoda</taxon>
        <taxon>Insecta</taxon>
        <taxon>Pterygota</taxon>
        <taxon>Neoptera</taxon>
        <taxon>Endopterygota</taxon>
        <taxon>Diptera</taxon>
        <taxon>Brachycera</taxon>
        <taxon>Muscomorpha</taxon>
        <taxon>Ephydroidea</taxon>
        <taxon>Drosophilidae</taxon>
        <taxon>Drosophila</taxon>
    </lineage>
</organism>
<keyword evidence="1" id="KW-0472">Membrane</keyword>
<dbReference type="OrthoDB" id="7814889at2759"/>
<sequence length="76" mass="8627">MFKELVTYVHNVAHNFCLVRPLAVAARGTGCRPIVKNCILSNIIFFIAIFTPLYVCLLKDVLKMLRDVNNKFTIGK</sequence>
<dbReference type="InParanoid" id="A0A0Q9XLM1"/>
<dbReference type="AlphaFoldDB" id="A0A0Q9XLM1"/>
<keyword evidence="1" id="KW-0812">Transmembrane</keyword>
<evidence type="ECO:0000313" key="3">
    <source>
        <dbReference type="Proteomes" id="UP000009192"/>
    </source>
</evidence>
<feature type="transmembrane region" description="Helical" evidence="1">
    <location>
        <begin position="39"/>
        <end position="57"/>
    </location>
</feature>